<proteinExistence type="predicted"/>
<organism evidence="1 2">
    <name type="scientific">Lentilactobacillus fungorum</name>
    <dbReference type="NCBI Taxonomy" id="2201250"/>
    <lineage>
        <taxon>Bacteria</taxon>
        <taxon>Bacillati</taxon>
        <taxon>Bacillota</taxon>
        <taxon>Bacilli</taxon>
        <taxon>Lactobacillales</taxon>
        <taxon>Lactobacillaceae</taxon>
        <taxon>Lentilactobacillus</taxon>
    </lineage>
</organism>
<keyword evidence="2" id="KW-1185">Reference proteome</keyword>
<reference evidence="1 2" key="1">
    <citation type="journal article" date="2021" name="Int. J. Syst. Evol. Microbiol.">
        <title>Lentilactobacillus fungorum sp. nov., isolated from spent mushroom substrates.</title>
        <authorList>
            <person name="Tohno M."/>
            <person name="Tanizawa Y."/>
            <person name="Kojima Y."/>
            <person name="Sakamoto M."/>
            <person name="Ohkuma M."/>
            <person name="Kobayashi H."/>
        </authorList>
    </citation>
    <scope>NUCLEOTIDE SEQUENCE [LARGE SCALE GENOMIC DNA]</scope>
    <source>
        <strain evidence="1 2">YK48G</strain>
    </source>
</reference>
<sequence length="90" mass="9998">MEKKSTERVLGEFATRRTGNSLTLTVPKSAGIPAGKRFVLIIKEDGTLEYRAAKDNPWLDGEYADIDFKAELNDVGNYGQEPPIGKERVN</sequence>
<gene>
    <name evidence="1" type="ORF">YK48G_07270</name>
</gene>
<name>A0ABQ3VYC6_9LACO</name>
<protein>
    <recommendedName>
        <fullName evidence="3">AbrB family transcriptional regulator</fullName>
    </recommendedName>
</protein>
<dbReference type="RefSeq" id="WP_203629340.1">
    <property type="nucleotide sequence ID" value="NZ_BNJR01000007.1"/>
</dbReference>
<dbReference type="Proteomes" id="UP000604765">
    <property type="component" value="Unassembled WGS sequence"/>
</dbReference>
<dbReference type="EMBL" id="BNJR01000007">
    <property type="protein sequence ID" value="GHP13302.1"/>
    <property type="molecule type" value="Genomic_DNA"/>
</dbReference>
<evidence type="ECO:0000313" key="2">
    <source>
        <dbReference type="Proteomes" id="UP000604765"/>
    </source>
</evidence>
<evidence type="ECO:0008006" key="3">
    <source>
        <dbReference type="Google" id="ProtNLM"/>
    </source>
</evidence>
<evidence type="ECO:0000313" key="1">
    <source>
        <dbReference type="EMBL" id="GHP13302.1"/>
    </source>
</evidence>
<comment type="caution">
    <text evidence="1">The sequence shown here is derived from an EMBL/GenBank/DDBJ whole genome shotgun (WGS) entry which is preliminary data.</text>
</comment>
<accession>A0ABQ3VYC6</accession>